<keyword evidence="1" id="KW-0812">Transmembrane</keyword>
<feature type="transmembrane region" description="Helical" evidence="1">
    <location>
        <begin position="122"/>
        <end position="142"/>
    </location>
</feature>
<reference evidence="2 3" key="1">
    <citation type="journal article" date="2013" name="PLoS ONE">
        <title>Poles Apart: Arctic and Antarctic Octadecabacter strains Share High Genome Plasticity and a New Type of Xanthorhodopsin.</title>
        <authorList>
            <person name="Vollmers J."/>
            <person name="Voget S."/>
            <person name="Dietrich S."/>
            <person name="Gollnow K."/>
            <person name="Smits M."/>
            <person name="Meyer K."/>
            <person name="Brinkhoff T."/>
            <person name="Simon M."/>
            <person name="Daniel R."/>
        </authorList>
    </citation>
    <scope>NUCLEOTIDE SEQUENCE [LARGE SCALE GENOMIC DNA]</scope>
    <source>
        <strain evidence="2 3">238</strain>
    </source>
</reference>
<keyword evidence="1" id="KW-1133">Transmembrane helix</keyword>
<evidence type="ECO:0000313" key="2">
    <source>
        <dbReference type="EMBL" id="AGI72852.1"/>
    </source>
</evidence>
<protein>
    <submittedName>
        <fullName evidence="2">Uncharacterized protein</fullName>
    </submittedName>
</protein>
<feature type="transmembrane region" description="Helical" evidence="1">
    <location>
        <begin position="70"/>
        <end position="90"/>
    </location>
</feature>
<feature type="transmembrane region" description="Helical" evidence="1">
    <location>
        <begin position="46"/>
        <end position="63"/>
    </location>
</feature>
<dbReference type="KEGG" id="oar:OA238_c28300"/>
<name>M9RKZ8_9RHOB</name>
<proteinExistence type="predicted"/>
<dbReference type="RefSeq" id="WP_015495900.1">
    <property type="nucleotide sequence ID" value="NC_020908.1"/>
</dbReference>
<gene>
    <name evidence="2" type="ORF">OA238_c28300</name>
</gene>
<keyword evidence="1" id="KW-0472">Membrane</keyword>
<dbReference type="AlphaFoldDB" id="M9RKZ8"/>
<sequence>MLGILAAALMAASFFMPWLSFLGEEMSPVGMIGNQISLADLPWRGWAFVASFAIAGLAAVKALRRRRAGLLMLIAGAIPYGLIGEQMLGVRNQAQDLGLPLPDGGTPIDLIRSLADFIEFGLPAYFIAAALLIVIGLGRILGRR</sequence>
<dbReference type="EMBL" id="CP003742">
    <property type="protein sequence ID" value="AGI72852.1"/>
    <property type="molecule type" value="Genomic_DNA"/>
</dbReference>
<keyword evidence="3" id="KW-1185">Reference proteome</keyword>
<dbReference type="OrthoDB" id="9979403at2"/>
<evidence type="ECO:0000313" key="3">
    <source>
        <dbReference type="Proteomes" id="UP000004688"/>
    </source>
</evidence>
<organism evidence="2 3">
    <name type="scientific">Octadecabacter arcticus 238</name>
    <dbReference type="NCBI Taxonomy" id="391616"/>
    <lineage>
        <taxon>Bacteria</taxon>
        <taxon>Pseudomonadati</taxon>
        <taxon>Pseudomonadota</taxon>
        <taxon>Alphaproteobacteria</taxon>
        <taxon>Rhodobacterales</taxon>
        <taxon>Roseobacteraceae</taxon>
        <taxon>Octadecabacter</taxon>
    </lineage>
</organism>
<dbReference type="Proteomes" id="UP000004688">
    <property type="component" value="Chromosome"/>
</dbReference>
<accession>M9RKZ8</accession>
<evidence type="ECO:0000256" key="1">
    <source>
        <dbReference type="SAM" id="Phobius"/>
    </source>
</evidence>
<dbReference type="HOGENOM" id="CLU_1794531_0_0_5"/>
<dbReference type="eggNOG" id="ENOG5033H2W">
    <property type="taxonomic scope" value="Bacteria"/>
</dbReference>